<sequence length="210" mass="21532">MNILAILGASGHGRVVADAARLSEQWAEIIFYDDAFPHLQVSGGIPVVGNSSALLQRHDCDVVVAIGNNTIRLNRLMELRDAGLSLAVVKHPASVVAGDVVLGAGTVVLANAVINTLAKIGMGCIINTSSVVEHDCELGDGVHIAPAASLAGEVIIEQRCWIGIGAVVKQAIRLEHDIIVGAGAVVIKSAAANQTLVGVPAYSLSGKAKG</sequence>
<evidence type="ECO:0000259" key="2">
    <source>
        <dbReference type="Pfam" id="PF17836"/>
    </source>
</evidence>
<dbReference type="SUPFAM" id="SSF51161">
    <property type="entry name" value="Trimeric LpxA-like enzymes"/>
    <property type="match status" value="1"/>
</dbReference>
<evidence type="ECO:0000313" key="4">
    <source>
        <dbReference type="Proteomes" id="UP001231109"/>
    </source>
</evidence>
<protein>
    <submittedName>
        <fullName evidence="3">Acetyltransferase</fullName>
    </submittedName>
</protein>
<dbReference type="Gene3D" id="3.40.50.20">
    <property type="match status" value="1"/>
</dbReference>
<dbReference type="PANTHER" id="PTHR43300">
    <property type="entry name" value="ACETYLTRANSFERASE"/>
    <property type="match status" value="1"/>
</dbReference>
<dbReference type="EMBL" id="JAPJDZ010000004">
    <property type="protein sequence ID" value="MDP5134946.1"/>
    <property type="molecule type" value="Genomic_DNA"/>
</dbReference>
<dbReference type="PANTHER" id="PTHR43300:SF7">
    <property type="entry name" value="UDP-N-ACETYLBACILLOSAMINE N-ACETYLTRANSFERASE"/>
    <property type="match status" value="1"/>
</dbReference>
<dbReference type="Gene3D" id="2.160.10.10">
    <property type="entry name" value="Hexapeptide repeat proteins"/>
    <property type="match status" value="1"/>
</dbReference>
<dbReference type="CDD" id="cd03360">
    <property type="entry name" value="LbH_AT_putative"/>
    <property type="match status" value="1"/>
</dbReference>
<comment type="similarity">
    <text evidence="1">Belongs to the transferase hexapeptide repeat family.</text>
</comment>
<dbReference type="Pfam" id="PF17836">
    <property type="entry name" value="PglD_N"/>
    <property type="match status" value="1"/>
</dbReference>
<proteinExistence type="inferred from homology"/>
<name>A0ABT9HV16_9GAMM</name>
<evidence type="ECO:0000313" key="3">
    <source>
        <dbReference type="EMBL" id="MDP5134946.1"/>
    </source>
</evidence>
<reference evidence="3 4" key="1">
    <citation type="submission" date="2022-11" db="EMBL/GenBank/DDBJ databases">
        <title>Viruses from the air-sea interface of a natural surface slick.</title>
        <authorList>
            <person name="Rahlff J."/>
            <person name="Holmfeldt K."/>
        </authorList>
    </citation>
    <scope>NUCLEOTIDE SEQUENCE [LARGE SCALE GENOMIC DNA]</scope>
    <source>
        <strain evidence="3 4">SMS4</strain>
    </source>
</reference>
<feature type="domain" description="PglD N-terminal" evidence="2">
    <location>
        <begin position="4"/>
        <end position="76"/>
    </location>
</feature>
<dbReference type="InterPro" id="IPR050179">
    <property type="entry name" value="Trans_hexapeptide_repeat"/>
</dbReference>
<organism evidence="3 4">
    <name type="scientific">Rheinheimera baltica</name>
    <dbReference type="NCBI Taxonomy" id="67576"/>
    <lineage>
        <taxon>Bacteria</taxon>
        <taxon>Pseudomonadati</taxon>
        <taxon>Pseudomonadota</taxon>
        <taxon>Gammaproteobacteria</taxon>
        <taxon>Chromatiales</taxon>
        <taxon>Chromatiaceae</taxon>
        <taxon>Rheinheimera</taxon>
    </lineage>
</organism>
<dbReference type="InterPro" id="IPR020019">
    <property type="entry name" value="AcTrfase_PglD-like"/>
</dbReference>
<accession>A0ABT9HV16</accession>
<dbReference type="InterPro" id="IPR011004">
    <property type="entry name" value="Trimer_LpxA-like_sf"/>
</dbReference>
<evidence type="ECO:0000256" key="1">
    <source>
        <dbReference type="ARBA" id="ARBA00007274"/>
    </source>
</evidence>
<comment type="caution">
    <text evidence="3">The sequence shown here is derived from an EMBL/GenBank/DDBJ whole genome shotgun (WGS) entry which is preliminary data.</text>
</comment>
<keyword evidence="4" id="KW-1185">Reference proteome</keyword>
<dbReference type="NCBIfam" id="TIGR03570">
    <property type="entry name" value="NeuD_NnaD"/>
    <property type="match status" value="1"/>
</dbReference>
<dbReference type="Proteomes" id="UP001231109">
    <property type="component" value="Unassembled WGS sequence"/>
</dbReference>
<dbReference type="RefSeq" id="WP_305973747.1">
    <property type="nucleotide sequence ID" value="NZ_JAPJDZ010000004.1"/>
</dbReference>
<gene>
    <name evidence="3" type="ORF">ORJ04_03170</name>
</gene>
<dbReference type="InterPro" id="IPR041561">
    <property type="entry name" value="PglD_N"/>
</dbReference>